<dbReference type="AlphaFoldDB" id="A0A8X8H4R1"/>
<proteinExistence type="predicted"/>
<evidence type="ECO:0000313" key="3">
    <source>
        <dbReference type="EMBL" id="NUB46349.1"/>
    </source>
</evidence>
<protein>
    <submittedName>
        <fullName evidence="3">Glutathione S-transferase family protein</fullName>
    </submittedName>
</protein>
<dbReference type="InterPro" id="IPR036282">
    <property type="entry name" value="Glutathione-S-Trfase_C_sf"/>
</dbReference>
<dbReference type="InterPro" id="IPR004045">
    <property type="entry name" value="Glutathione_S-Trfase_N"/>
</dbReference>
<reference evidence="3" key="1">
    <citation type="submission" date="2020-05" db="EMBL/GenBank/DDBJ databases">
        <title>Fertoebacter nigrum gen. nov., sp. nov., a new member of the family Rhodobacteraceae.</title>
        <authorList>
            <person name="Szuroczki S."/>
            <person name="Abbaszade G."/>
            <person name="Buni D."/>
            <person name="Schumann P."/>
            <person name="Toth E."/>
        </authorList>
    </citation>
    <scope>NUCLEOTIDE SEQUENCE</scope>
    <source>
        <strain evidence="3">RG-N-1a</strain>
    </source>
</reference>
<dbReference type="Gene3D" id="1.20.1050.10">
    <property type="match status" value="1"/>
</dbReference>
<dbReference type="SFLD" id="SFLDS00019">
    <property type="entry name" value="Glutathione_Transferase_(cytos"/>
    <property type="match status" value="1"/>
</dbReference>
<dbReference type="Gene3D" id="3.40.30.10">
    <property type="entry name" value="Glutaredoxin"/>
    <property type="match status" value="1"/>
</dbReference>
<dbReference type="SUPFAM" id="SSF47616">
    <property type="entry name" value="GST C-terminal domain-like"/>
    <property type="match status" value="1"/>
</dbReference>
<dbReference type="InterPro" id="IPR036249">
    <property type="entry name" value="Thioredoxin-like_sf"/>
</dbReference>
<dbReference type="PANTHER" id="PTHR44051:SF8">
    <property type="entry name" value="GLUTATHIONE S-TRANSFERASE GSTA"/>
    <property type="match status" value="1"/>
</dbReference>
<organism evidence="3 4">
    <name type="scientific">Fertoeibacter niger</name>
    <dbReference type="NCBI Taxonomy" id="2656921"/>
    <lineage>
        <taxon>Bacteria</taxon>
        <taxon>Pseudomonadati</taxon>
        <taxon>Pseudomonadota</taxon>
        <taxon>Alphaproteobacteria</taxon>
        <taxon>Rhodobacterales</taxon>
        <taxon>Paracoccaceae</taxon>
        <taxon>Fertoeibacter</taxon>
    </lineage>
</organism>
<dbReference type="RefSeq" id="WP_152825203.1">
    <property type="nucleotide sequence ID" value="NZ_WHUT02000014.1"/>
</dbReference>
<feature type="domain" description="GST N-terminal" evidence="1">
    <location>
        <begin position="1"/>
        <end position="75"/>
    </location>
</feature>
<dbReference type="CDD" id="cd03046">
    <property type="entry name" value="GST_N_GTT1_like"/>
    <property type="match status" value="1"/>
</dbReference>
<comment type="caution">
    <text evidence="3">The sequence shown here is derived from an EMBL/GenBank/DDBJ whole genome shotgun (WGS) entry which is preliminary data.</text>
</comment>
<dbReference type="EMBL" id="WHUT02000014">
    <property type="protein sequence ID" value="NUB46349.1"/>
    <property type="molecule type" value="Genomic_DNA"/>
</dbReference>
<evidence type="ECO:0000259" key="1">
    <source>
        <dbReference type="PROSITE" id="PS50404"/>
    </source>
</evidence>
<dbReference type="InterPro" id="IPR010987">
    <property type="entry name" value="Glutathione-S-Trfase_C-like"/>
</dbReference>
<name>A0A8X8H4R1_9RHOB</name>
<sequence length="195" mass="21347">MYTVIGTIRSRAARVIWLLEELGAPFDHIAAGPRSPEVLAHNPTGKVPVLLVEGTAITDSTAILHYLSDRHGALTHAPGTLDRAQQDSVTNFVLDELDAALWTAARHSFILPEAQRLPAIKDTLRWELAHSQTRLAERLGDAPFLAGGMMTVADIIATHCLLWCGLAKFPVNEPRLLAYVARMQARPAFARAMAR</sequence>
<dbReference type="PANTHER" id="PTHR44051">
    <property type="entry name" value="GLUTATHIONE S-TRANSFERASE-RELATED"/>
    <property type="match status" value="1"/>
</dbReference>
<dbReference type="PROSITE" id="PS50404">
    <property type="entry name" value="GST_NTER"/>
    <property type="match status" value="1"/>
</dbReference>
<keyword evidence="4" id="KW-1185">Reference proteome</keyword>
<evidence type="ECO:0000313" key="4">
    <source>
        <dbReference type="Proteomes" id="UP000484076"/>
    </source>
</evidence>
<dbReference type="SUPFAM" id="SSF52833">
    <property type="entry name" value="Thioredoxin-like"/>
    <property type="match status" value="1"/>
</dbReference>
<dbReference type="PROSITE" id="PS50405">
    <property type="entry name" value="GST_CTER"/>
    <property type="match status" value="1"/>
</dbReference>
<dbReference type="SFLD" id="SFLDG01150">
    <property type="entry name" value="Main.1:_Beta-like"/>
    <property type="match status" value="1"/>
</dbReference>
<evidence type="ECO:0000259" key="2">
    <source>
        <dbReference type="PROSITE" id="PS50405"/>
    </source>
</evidence>
<dbReference type="Pfam" id="PF13409">
    <property type="entry name" value="GST_N_2"/>
    <property type="match status" value="1"/>
</dbReference>
<feature type="domain" description="GST C-terminal" evidence="2">
    <location>
        <begin position="79"/>
        <end position="195"/>
    </location>
</feature>
<gene>
    <name evidence="3" type="ORF">GEU84_018310</name>
</gene>
<dbReference type="Proteomes" id="UP000484076">
    <property type="component" value="Unassembled WGS sequence"/>
</dbReference>
<accession>A0A8X8H4R1</accession>
<dbReference type="SFLD" id="SFLDG00358">
    <property type="entry name" value="Main_(cytGST)"/>
    <property type="match status" value="1"/>
</dbReference>
<dbReference type="InterPro" id="IPR040079">
    <property type="entry name" value="Glutathione_S-Trfase"/>
</dbReference>